<name>A0ABW1V4T2_9BACL</name>
<protein>
    <submittedName>
        <fullName evidence="2">DUF4023 family protein</fullName>
    </submittedName>
</protein>
<gene>
    <name evidence="2" type="ORF">ACFP56_11325</name>
</gene>
<dbReference type="EMBL" id="JBHSTE010000003">
    <property type="protein sequence ID" value="MFC6333216.1"/>
    <property type="molecule type" value="Genomic_DNA"/>
</dbReference>
<evidence type="ECO:0000313" key="2">
    <source>
        <dbReference type="EMBL" id="MFC6333216.1"/>
    </source>
</evidence>
<sequence length="43" mass="5142">MDSTEKFVEDLHEKQRKHEKSEKHHNKSHAGHKLPNKQHSTNK</sequence>
<feature type="region of interest" description="Disordered" evidence="1">
    <location>
        <begin position="1"/>
        <end position="43"/>
    </location>
</feature>
<dbReference type="Pfam" id="PF13215">
    <property type="entry name" value="DUF4023"/>
    <property type="match status" value="1"/>
</dbReference>
<dbReference type="Proteomes" id="UP001596233">
    <property type="component" value="Unassembled WGS sequence"/>
</dbReference>
<dbReference type="InterPro" id="IPR025097">
    <property type="entry name" value="DUF4023"/>
</dbReference>
<accession>A0ABW1V4T2</accession>
<organism evidence="2 3">
    <name type="scientific">Paenibacillus septentrionalis</name>
    <dbReference type="NCBI Taxonomy" id="429342"/>
    <lineage>
        <taxon>Bacteria</taxon>
        <taxon>Bacillati</taxon>
        <taxon>Bacillota</taxon>
        <taxon>Bacilli</taxon>
        <taxon>Bacillales</taxon>
        <taxon>Paenibacillaceae</taxon>
        <taxon>Paenibacillus</taxon>
    </lineage>
</organism>
<evidence type="ECO:0000256" key="1">
    <source>
        <dbReference type="SAM" id="MobiDB-lite"/>
    </source>
</evidence>
<reference evidence="3" key="1">
    <citation type="journal article" date="2019" name="Int. J. Syst. Evol. Microbiol.">
        <title>The Global Catalogue of Microorganisms (GCM) 10K type strain sequencing project: providing services to taxonomists for standard genome sequencing and annotation.</title>
        <authorList>
            <consortium name="The Broad Institute Genomics Platform"/>
            <consortium name="The Broad Institute Genome Sequencing Center for Infectious Disease"/>
            <person name="Wu L."/>
            <person name="Ma J."/>
        </authorList>
    </citation>
    <scope>NUCLEOTIDE SEQUENCE [LARGE SCALE GENOMIC DNA]</scope>
    <source>
        <strain evidence="3">PCU 280</strain>
    </source>
</reference>
<evidence type="ECO:0000313" key="3">
    <source>
        <dbReference type="Proteomes" id="UP001596233"/>
    </source>
</evidence>
<proteinExistence type="predicted"/>
<feature type="compositionally biased region" description="Basic residues" evidence="1">
    <location>
        <begin position="14"/>
        <end position="43"/>
    </location>
</feature>
<comment type="caution">
    <text evidence="2">The sequence shown here is derived from an EMBL/GenBank/DDBJ whole genome shotgun (WGS) entry which is preliminary data.</text>
</comment>
<keyword evidence="3" id="KW-1185">Reference proteome</keyword>
<feature type="compositionally biased region" description="Basic and acidic residues" evidence="1">
    <location>
        <begin position="1"/>
        <end position="13"/>
    </location>
</feature>
<dbReference type="RefSeq" id="WP_379234441.1">
    <property type="nucleotide sequence ID" value="NZ_JBHSTE010000003.1"/>
</dbReference>